<evidence type="ECO:0000313" key="2">
    <source>
        <dbReference type="Proteomes" id="UP000003009"/>
    </source>
</evidence>
<proteinExistence type="predicted"/>
<protein>
    <recommendedName>
        <fullName evidence="3">Hemolysin</fullName>
    </recommendedName>
</protein>
<dbReference type="AlphaFoldDB" id="C4GIC7"/>
<dbReference type="Pfam" id="PF03891">
    <property type="entry name" value="DUF333"/>
    <property type="match status" value="1"/>
</dbReference>
<reference evidence="1" key="1">
    <citation type="submission" date="2009-04" db="EMBL/GenBank/DDBJ databases">
        <authorList>
            <person name="Weinstock G."/>
            <person name="Sodergren E."/>
            <person name="Clifton S."/>
            <person name="Fulton L."/>
            <person name="Fulton B."/>
            <person name="Courtney L."/>
            <person name="Fronick C."/>
            <person name="Harrison M."/>
            <person name="Strong C."/>
            <person name="Farmer C."/>
            <person name="Delahaunty K."/>
            <person name="Markovic C."/>
            <person name="Hall O."/>
            <person name="Minx P."/>
            <person name="Tomlinson C."/>
            <person name="Mitreva M."/>
            <person name="Nelson J."/>
            <person name="Hou S."/>
            <person name="Wollam A."/>
            <person name="Pepin K.H."/>
            <person name="Johnson M."/>
            <person name="Bhonagiri V."/>
            <person name="Nash W.E."/>
            <person name="Warren W."/>
            <person name="Chinwalla A."/>
            <person name="Mardis E.R."/>
            <person name="Wilson R.K."/>
        </authorList>
    </citation>
    <scope>NUCLEOTIDE SEQUENCE [LARGE SCALE GENOMIC DNA]</scope>
    <source>
        <strain evidence="1">ATCC 51147</strain>
    </source>
</reference>
<dbReference type="EMBL" id="ACJW02000002">
    <property type="protein sequence ID" value="EEP68715.1"/>
    <property type="molecule type" value="Genomic_DNA"/>
</dbReference>
<organism evidence="1 2">
    <name type="scientific">Kingella oralis ATCC 51147</name>
    <dbReference type="NCBI Taxonomy" id="629741"/>
    <lineage>
        <taxon>Bacteria</taxon>
        <taxon>Pseudomonadati</taxon>
        <taxon>Pseudomonadota</taxon>
        <taxon>Betaproteobacteria</taxon>
        <taxon>Neisseriales</taxon>
        <taxon>Neisseriaceae</taxon>
        <taxon>Kingella</taxon>
    </lineage>
</organism>
<evidence type="ECO:0008006" key="3">
    <source>
        <dbReference type="Google" id="ProtNLM"/>
    </source>
</evidence>
<dbReference type="PANTHER" id="PTHR38008">
    <property type="entry name" value="HEMOLYSIN-RELATED"/>
    <property type="match status" value="1"/>
</dbReference>
<gene>
    <name evidence="1" type="ORF">GCWU000324_00619</name>
</gene>
<sequence length="133" mass="14642">MDGEKRRIITKIGSGCLALWAAVWRAPPFYAQGLKPITIRALFNREKGFIMKNGFFFLSATALLAACAGATSPQKAVNQEPPLGTPNPASVFCVQQGGKSVIRKDEGGNEYGVCVFPDGKEVYEWALFRRYHE</sequence>
<dbReference type="Proteomes" id="UP000003009">
    <property type="component" value="Unassembled WGS sequence"/>
</dbReference>
<comment type="caution">
    <text evidence="1">The sequence shown here is derived from an EMBL/GenBank/DDBJ whole genome shotgun (WGS) entry which is preliminary data.</text>
</comment>
<accession>C4GIC7</accession>
<dbReference type="PANTHER" id="PTHR38008:SF2">
    <property type="entry name" value="HEMOLYSIN"/>
    <property type="match status" value="1"/>
</dbReference>
<evidence type="ECO:0000313" key="1">
    <source>
        <dbReference type="EMBL" id="EEP68715.1"/>
    </source>
</evidence>
<dbReference type="STRING" id="629741.GCWU000324_00619"/>
<name>C4GIC7_9NEIS</name>
<dbReference type="HOGENOM" id="CLU_1903891_0_0_4"/>
<keyword evidence="2" id="KW-1185">Reference proteome</keyword>
<dbReference type="InterPro" id="IPR005590">
    <property type="entry name" value="DUF333"/>
</dbReference>